<accession>A0ABQ4ZTK2</accession>
<evidence type="ECO:0000256" key="1">
    <source>
        <dbReference type="SAM" id="MobiDB-lite"/>
    </source>
</evidence>
<evidence type="ECO:0000313" key="3">
    <source>
        <dbReference type="Proteomes" id="UP001151760"/>
    </source>
</evidence>
<dbReference type="Proteomes" id="UP001151760">
    <property type="component" value="Unassembled WGS sequence"/>
</dbReference>
<keyword evidence="3" id="KW-1185">Reference proteome</keyword>
<gene>
    <name evidence="2" type="ORF">Tco_0799784</name>
</gene>
<proteinExistence type="predicted"/>
<organism evidence="2 3">
    <name type="scientific">Tanacetum coccineum</name>
    <dbReference type="NCBI Taxonomy" id="301880"/>
    <lineage>
        <taxon>Eukaryota</taxon>
        <taxon>Viridiplantae</taxon>
        <taxon>Streptophyta</taxon>
        <taxon>Embryophyta</taxon>
        <taxon>Tracheophyta</taxon>
        <taxon>Spermatophyta</taxon>
        <taxon>Magnoliopsida</taxon>
        <taxon>eudicotyledons</taxon>
        <taxon>Gunneridae</taxon>
        <taxon>Pentapetalae</taxon>
        <taxon>asterids</taxon>
        <taxon>campanulids</taxon>
        <taxon>Asterales</taxon>
        <taxon>Asteraceae</taxon>
        <taxon>Asteroideae</taxon>
        <taxon>Anthemideae</taxon>
        <taxon>Anthemidinae</taxon>
        <taxon>Tanacetum</taxon>
    </lineage>
</organism>
<reference evidence="2" key="2">
    <citation type="submission" date="2022-01" db="EMBL/GenBank/DDBJ databases">
        <authorList>
            <person name="Yamashiro T."/>
            <person name="Shiraishi A."/>
            <person name="Satake H."/>
            <person name="Nakayama K."/>
        </authorList>
    </citation>
    <scope>NUCLEOTIDE SEQUENCE</scope>
</reference>
<evidence type="ECO:0008006" key="4">
    <source>
        <dbReference type="Google" id="ProtNLM"/>
    </source>
</evidence>
<reference evidence="2" key="1">
    <citation type="journal article" date="2022" name="Int. J. Mol. Sci.">
        <title>Draft Genome of Tanacetum Coccineum: Genomic Comparison of Closely Related Tanacetum-Family Plants.</title>
        <authorList>
            <person name="Yamashiro T."/>
            <person name="Shiraishi A."/>
            <person name="Nakayama K."/>
            <person name="Satake H."/>
        </authorList>
    </citation>
    <scope>NUCLEOTIDE SEQUENCE</scope>
</reference>
<dbReference type="EMBL" id="BQNB010011609">
    <property type="protein sequence ID" value="GJS92816.1"/>
    <property type="molecule type" value="Genomic_DNA"/>
</dbReference>
<comment type="caution">
    <text evidence="2">The sequence shown here is derived from an EMBL/GenBank/DDBJ whole genome shotgun (WGS) entry which is preliminary data.</text>
</comment>
<protein>
    <recommendedName>
        <fullName evidence="4">Nucleotide-binding alpha-beta plait domain-containing protein</fullName>
    </recommendedName>
</protein>
<feature type="region of interest" description="Disordered" evidence="1">
    <location>
        <begin position="121"/>
        <end position="160"/>
    </location>
</feature>
<evidence type="ECO:0000313" key="2">
    <source>
        <dbReference type="EMBL" id="GJS92816.1"/>
    </source>
</evidence>
<feature type="compositionally biased region" description="Acidic residues" evidence="1">
    <location>
        <begin position="121"/>
        <end position="140"/>
    </location>
</feature>
<sequence>MEGENKPAIVLDETCVNEQDFSKSLMGKVKEFFSLSHLKVVLANEGFDNIKLKYMGGYGVLIEFESEVSKEKFKTHVGIGSWFSQIQQASNEFHNDERVTWVDIEGIPQKVPGWIPDFVEEEEEDNDSDSDPKDDELETDIVDKQKYANEGGDSDVEEVSETIFENIQSQSHRD</sequence>
<name>A0ABQ4ZTK2_9ASTR</name>